<feature type="transmembrane region" description="Helical" evidence="6">
    <location>
        <begin position="204"/>
        <end position="224"/>
    </location>
</feature>
<keyword evidence="5" id="KW-0862">Zinc</keyword>
<dbReference type="PANTHER" id="PTHR20855">
    <property type="entry name" value="ADIPOR/PROGESTIN RECEPTOR-RELATED"/>
    <property type="match status" value="1"/>
</dbReference>
<dbReference type="GO" id="GO:0009725">
    <property type="term" value="P:response to hormone"/>
    <property type="evidence" value="ECO:0007669"/>
    <property type="project" value="UniProtKB-ARBA"/>
</dbReference>
<dbReference type="Proteomes" id="UP000663760">
    <property type="component" value="Chromosome 14"/>
</dbReference>
<dbReference type="AlphaFoldDB" id="A0A7I8LDM9"/>
<protein>
    <submittedName>
        <fullName evidence="7">Uncharacterized protein</fullName>
    </submittedName>
</protein>
<dbReference type="InterPro" id="IPR004254">
    <property type="entry name" value="AdipoR/HlyIII-related"/>
</dbReference>
<proteinExistence type="predicted"/>
<keyword evidence="4 6" id="KW-0472">Membrane</keyword>
<feature type="binding site" evidence="5">
    <location>
        <position position="335"/>
    </location>
    <ligand>
        <name>Zn(2+)</name>
        <dbReference type="ChEBI" id="CHEBI:29105"/>
    </ligand>
</feature>
<dbReference type="GO" id="GO:0009744">
    <property type="term" value="P:response to sucrose"/>
    <property type="evidence" value="ECO:0007669"/>
    <property type="project" value="UniProtKB-ARBA"/>
</dbReference>
<feature type="transmembrane region" description="Helical" evidence="6">
    <location>
        <begin position="169"/>
        <end position="189"/>
    </location>
</feature>
<feature type="transmembrane region" description="Helical" evidence="6">
    <location>
        <begin position="263"/>
        <end position="281"/>
    </location>
</feature>
<evidence type="ECO:0000256" key="3">
    <source>
        <dbReference type="ARBA" id="ARBA00022989"/>
    </source>
</evidence>
<evidence type="ECO:0000313" key="8">
    <source>
        <dbReference type="Proteomes" id="UP000663760"/>
    </source>
</evidence>
<name>A0A7I8LDM9_SPIIN</name>
<keyword evidence="2 6" id="KW-0812">Transmembrane</keyword>
<keyword evidence="8" id="KW-1185">Reference proteome</keyword>
<feature type="binding site" evidence="5">
    <location>
        <position position="186"/>
    </location>
    <ligand>
        <name>Zn(2+)</name>
        <dbReference type="ChEBI" id="CHEBI:29105"/>
    </ligand>
</feature>
<feature type="transmembrane region" description="Helical" evidence="6">
    <location>
        <begin position="332"/>
        <end position="353"/>
    </location>
</feature>
<feature type="transmembrane region" description="Helical" evidence="6">
    <location>
        <begin position="231"/>
        <end position="251"/>
    </location>
</feature>
<evidence type="ECO:0000256" key="1">
    <source>
        <dbReference type="ARBA" id="ARBA00004141"/>
    </source>
</evidence>
<feature type="transmembrane region" description="Helical" evidence="6">
    <location>
        <begin position="293"/>
        <end position="312"/>
    </location>
</feature>
<dbReference type="GO" id="GO:0046872">
    <property type="term" value="F:metal ion binding"/>
    <property type="evidence" value="ECO:0007669"/>
    <property type="project" value="UniProtKB-KW"/>
</dbReference>
<evidence type="ECO:0000313" key="7">
    <source>
        <dbReference type="EMBL" id="CAA7408119.1"/>
    </source>
</evidence>
<dbReference type="Pfam" id="PF03006">
    <property type="entry name" value="HlyIII"/>
    <property type="match status" value="1"/>
</dbReference>
<dbReference type="PANTHER" id="PTHR20855:SF100">
    <property type="entry name" value="HEPTAHELICAL TRANSMEMBRANE PROTEIN 2"/>
    <property type="match status" value="1"/>
</dbReference>
<evidence type="ECO:0000256" key="4">
    <source>
        <dbReference type="ARBA" id="ARBA00023136"/>
    </source>
</evidence>
<evidence type="ECO:0000256" key="5">
    <source>
        <dbReference type="PIRSR" id="PIRSR604254-1"/>
    </source>
</evidence>
<evidence type="ECO:0000256" key="6">
    <source>
        <dbReference type="SAM" id="Phobius"/>
    </source>
</evidence>
<evidence type="ECO:0000256" key="2">
    <source>
        <dbReference type="ARBA" id="ARBA00022692"/>
    </source>
</evidence>
<dbReference type="OrthoDB" id="529367at2759"/>
<dbReference type="GO" id="GO:0016020">
    <property type="term" value="C:membrane"/>
    <property type="evidence" value="ECO:0007669"/>
    <property type="project" value="UniProtKB-SubCell"/>
</dbReference>
<comment type="subcellular location">
    <subcellularLocation>
        <location evidence="1">Membrane</location>
        <topology evidence="1">Multi-pass membrane protein</topology>
    </subcellularLocation>
</comment>
<accession>A0A7I8LDM9</accession>
<feature type="binding site" evidence="5">
    <location>
        <position position="331"/>
    </location>
    <ligand>
        <name>Zn(2+)</name>
        <dbReference type="ChEBI" id="CHEBI:29105"/>
    </ligand>
</feature>
<organism evidence="7 8">
    <name type="scientific">Spirodela intermedia</name>
    <name type="common">Intermediate duckweed</name>
    <dbReference type="NCBI Taxonomy" id="51605"/>
    <lineage>
        <taxon>Eukaryota</taxon>
        <taxon>Viridiplantae</taxon>
        <taxon>Streptophyta</taxon>
        <taxon>Embryophyta</taxon>
        <taxon>Tracheophyta</taxon>
        <taxon>Spermatophyta</taxon>
        <taxon>Magnoliopsida</taxon>
        <taxon>Liliopsida</taxon>
        <taxon>Araceae</taxon>
        <taxon>Lemnoideae</taxon>
        <taxon>Spirodela</taxon>
    </lineage>
</organism>
<reference evidence="7" key="1">
    <citation type="submission" date="2020-02" db="EMBL/GenBank/DDBJ databases">
        <authorList>
            <person name="Scholz U."/>
            <person name="Mascher M."/>
            <person name="Fiebig A."/>
        </authorList>
    </citation>
    <scope>NUCLEOTIDE SEQUENCE</scope>
</reference>
<dbReference type="GO" id="GO:0038023">
    <property type="term" value="F:signaling receptor activity"/>
    <property type="evidence" value="ECO:0007669"/>
    <property type="project" value="TreeGrafter"/>
</dbReference>
<gene>
    <name evidence="7" type="ORF">SI8410_14018797</name>
</gene>
<sequence>MARRRNRNDGWAGEIGERVKKVEEKRRAGLRLVRYEELPDFMKDNEYILDYYRSEWPLRDAVLSVFSWHNETLNVWTHLGGFLLFLALTVASSSDVIEAGQFLIPGFSRLGHFLRLSPLVICHPSTSLRLSDPEIAAGYLSSSCFVAGQDAPPEEEAAVKWAAPRWPRAVFMAGSLMCLGCSSVSHLLACHSRRFNNFLWSLDYAGISFMIVTSFFPPIYYAFLCQPLPRFLYLATISFLALLASCAFLSPTLNAPEYRKPRAVLFLVMGFSGVVPAVHAASQNWGHPACRVALALEALMGAAYGAGAWVYASRVPEKWKPGVFDLAGHSHQIFHLFVIAGALLHYAAIAVLLEWRDALPCPRPL</sequence>
<dbReference type="EMBL" id="LR746277">
    <property type="protein sequence ID" value="CAA7408119.1"/>
    <property type="molecule type" value="Genomic_DNA"/>
</dbReference>
<keyword evidence="3 6" id="KW-1133">Transmembrane helix</keyword>
<keyword evidence="5" id="KW-0479">Metal-binding</keyword>